<proteinExistence type="predicted"/>
<protein>
    <submittedName>
        <fullName evidence="1">Uncharacterized protein</fullName>
    </submittedName>
</protein>
<comment type="caution">
    <text evidence="1">The sequence shown here is derived from an EMBL/GenBank/DDBJ whole genome shotgun (WGS) entry which is preliminary data.</text>
</comment>
<dbReference type="EMBL" id="LAZR01010699">
    <property type="protein sequence ID" value="KKM65595.1"/>
    <property type="molecule type" value="Genomic_DNA"/>
</dbReference>
<name>A0A0F9LMJ8_9ZZZZ</name>
<organism evidence="1">
    <name type="scientific">marine sediment metagenome</name>
    <dbReference type="NCBI Taxonomy" id="412755"/>
    <lineage>
        <taxon>unclassified sequences</taxon>
        <taxon>metagenomes</taxon>
        <taxon>ecological metagenomes</taxon>
    </lineage>
</organism>
<gene>
    <name evidence="1" type="ORF">LCGC14_1489650</name>
</gene>
<evidence type="ECO:0000313" key="1">
    <source>
        <dbReference type="EMBL" id="KKM65595.1"/>
    </source>
</evidence>
<sequence>MTQHNTNVAFSVNPELDAAIGLGLKYEDMSPEKRRVLQHLCHPQGISPDADDLIGELAARCESADPNIEELVGAIWRQFGGAKGIAEALHKDYKAAPEGSQTRVRVMSDVTRLIHTCFDGRGGGEDGDLEAMEAELKALVRQED</sequence>
<dbReference type="AlphaFoldDB" id="A0A0F9LMJ8"/>
<accession>A0A0F9LMJ8</accession>
<reference evidence="1" key="1">
    <citation type="journal article" date="2015" name="Nature">
        <title>Complex archaea that bridge the gap between prokaryotes and eukaryotes.</title>
        <authorList>
            <person name="Spang A."/>
            <person name="Saw J.H."/>
            <person name="Jorgensen S.L."/>
            <person name="Zaremba-Niedzwiedzka K."/>
            <person name="Martijn J."/>
            <person name="Lind A.E."/>
            <person name="van Eijk R."/>
            <person name="Schleper C."/>
            <person name="Guy L."/>
            <person name="Ettema T.J."/>
        </authorList>
    </citation>
    <scope>NUCLEOTIDE SEQUENCE</scope>
</reference>